<organism evidence="5 6">
    <name type="scientific">Vibrio hippocampi</name>
    <dbReference type="NCBI Taxonomy" id="654686"/>
    <lineage>
        <taxon>Bacteria</taxon>
        <taxon>Pseudomonadati</taxon>
        <taxon>Pseudomonadota</taxon>
        <taxon>Gammaproteobacteria</taxon>
        <taxon>Vibrionales</taxon>
        <taxon>Vibrionaceae</taxon>
        <taxon>Vibrio</taxon>
    </lineage>
</organism>
<dbReference type="InterPro" id="IPR037171">
    <property type="entry name" value="NagB/RpiA_transferase-like"/>
</dbReference>
<evidence type="ECO:0000256" key="2">
    <source>
        <dbReference type="ARBA" id="ARBA00022741"/>
    </source>
</evidence>
<comment type="cofactor">
    <cofactor evidence="4">
        <name>Mg(2+)</name>
        <dbReference type="ChEBI" id="CHEBI:18420"/>
    </cofactor>
</comment>
<dbReference type="SUPFAM" id="SSF100950">
    <property type="entry name" value="NagB/RpiA/CoA transferase-like"/>
    <property type="match status" value="1"/>
</dbReference>
<evidence type="ECO:0000313" key="6">
    <source>
        <dbReference type="Proteomes" id="UP000838160"/>
    </source>
</evidence>
<name>A0ABM8ZF34_9VIBR</name>
<dbReference type="NCBIfam" id="TIGR02727">
    <property type="entry name" value="MTHFS_bact"/>
    <property type="match status" value="1"/>
</dbReference>
<accession>A0ABM8ZF34</accession>
<keyword evidence="3 4" id="KW-0067">ATP-binding</keyword>
<keyword evidence="4" id="KW-0460">Magnesium</keyword>
<keyword evidence="6" id="KW-1185">Reference proteome</keyword>
<dbReference type="InterPro" id="IPR002698">
    <property type="entry name" value="FTHF_cligase"/>
</dbReference>
<dbReference type="EC" id="6.3.3.2" evidence="4"/>
<comment type="similarity">
    <text evidence="1 4">Belongs to the 5-formyltetrahydrofolate cyclo-ligase family.</text>
</comment>
<dbReference type="InterPro" id="IPR024185">
    <property type="entry name" value="FTHF_cligase-like_sf"/>
</dbReference>
<evidence type="ECO:0000256" key="1">
    <source>
        <dbReference type="ARBA" id="ARBA00010638"/>
    </source>
</evidence>
<dbReference type="PIRSF" id="PIRSF006806">
    <property type="entry name" value="FTHF_cligase"/>
    <property type="match status" value="1"/>
</dbReference>
<dbReference type="EMBL" id="CAKLCM010000001">
    <property type="protein sequence ID" value="CAH0524638.1"/>
    <property type="molecule type" value="Genomic_DNA"/>
</dbReference>
<keyword evidence="2 4" id="KW-0547">Nucleotide-binding</keyword>
<evidence type="ECO:0000313" key="5">
    <source>
        <dbReference type="EMBL" id="CAH0524638.1"/>
    </source>
</evidence>
<proteinExistence type="inferred from homology"/>
<gene>
    <name evidence="5" type="ORF">VHP8226_00486</name>
</gene>
<evidence type="ECO:0000256" key="3">
    <source>
        <dbReference type="ARBA" id="ARBA00022840"/>
    </source>
</evidence>
<protein>
    <recommendedName>
        <fullName evidence="4">5-formyltetrahydrofolate cyclo-ligase</fullName>
        <ecNumber evidence="4">6.3.3.2</ecNumber>
    </recommendedName>
</protein>
<dbReference type="Gene3D" id="3.40.50.10420">
    <property type="entry name" value="NagB/RpiA/CoA transferase-like"/>
    <property type="match status" value="1"/>
</dbReference>
<dbReference type="PANTHER" id="PTHR23407:SF1">
    <property type="entry name" value="5-FORMYLTETRAHYDROFOLATE CYCLO-LIGASE"/>
    <property type="match status" value="1"/>
</dbReference>
<dbReference type="Pfam" id="PF01812">
    <property type="entry name" value="5-FTHF_cyc-lig"/>
    <property type="match status" value="1"/>
</dbReference>
<dbReference type="Proteomes" id="UP000838160">
    <property type="component" value="Unassembled WGS sequence"/>
</dbReference>
<keyword evidence="4" id="KW-0479">Metal-binding</keyword>
<reference evidence="5" key="1">
    <citation type="submission" date="2021-12" db="EMBL/GenBank/DDBJ databases">
        <authorList>
            <person name="Rodrigo-Torres L."/>
            <person name="Arahal R. D."/>
            <person name="Lucena T."/>
        </authorList>
    </citation>
    <scope>NUCLEOTIDE SEQUENCE</scope>
    <source>
        <strain evidence="5">CECT 8226</strain>
    </source>
</reference>
<comment type="catalytic activity">
    <reaction evidence="4">
        <text>(6S)-5-formyl-5,6,7,8-tetrahydrofolate + ATP = (6R)-5,10-methenyltetrahydrofolate + ADP + phosphate</text>
        <dbReference type="Rhea" id="RHEA:10488"/>
        <dbReference type="ChEBI" id="CHEBI:30616"/>
        <dbReference type="ChEBI" id="CHEBI:43474"/>
        <dbReference type="ChEBI" id="CHEBI:57455"/>
        <dbReference type="ChEBI" id="CHEBI:57457"/>
        <dbReference type="ChEBI" id="CHEBI:456216"/>
        <dbReference type="EC" id="6.3.3.2"/>
    </reaction>
</comment>
<dbReference type="PANTHER" id="PTHR23407">
    <property type="entry name" value="ATPASE INHIBITOR/5-FORMYLTETRAHYDROFOLATE CYCLO-LIGASE"/>
    <property type="match status" value="1"/>
</dbReference>
<sequence length="233" mass="26531">MVAIEQARLELRSLRLSLLIRLEPAGSRATILNGTLGYSSMTQRQSLRQLIRQQRQSLSYDEQQQAAQDLVVQLANLDGIAKAKRVALYLAADGELDVTPAINWFWDNGIETYLPVIHPFSKGHLLFLRYHSETPLVHNRYQIREPKLDKTQICPVAELDIIFTPLVAFDRTGQRLGMGGGYYDRTLQPWRHNNKGPSAIGLAHHCQLVEQLPTEAWDVPLATIVTPQRIWCW</sequence>
<comment type="caution">
    <text evidence="5">The sequence shown here is derived from an EMBL/GenBank/DDBJ whole genome shotgun (WGS) entry which is preliminary data.</text>
</comment>
<evidence type="ECO:0000256" key="4">
    <source>
        <dbReference type="RuleBase" id="RU361279"/>
    </source>
</evidence>